<dbReference type="PANTHER" id="PTHR10774:SF190">
    <property type="entry name" value="C2 CALCIUM_LIPID-BINDING ENDONUCLEASE_EXONUCLEASE_PHOSPHATASE-RELATED"/>
    <property type="match status" value="1"/>
</dbReference>
<keyword evidence="11 13" id="KW-0472">Membrane</keyword>
<keyword evidence="7" id="KW-0106">Calcium</keyword>
<reference evidence="16" key="1">
    <citation type="journal article" date="2012" name="Proc. Natl. Acad. Sci. U.S.A.">
        <title>Antigenic diversity is generated by distinct evolutionary mechanisms in African trypanosome species.</title>
        <authorList>
            <person name="Jackson A.P."/>
            <person name="Berry A."/>
            <person name="Aslett M."/>
            <person name="Allison H.C."/>
            <person name="Burton P."/>
            <person name="Vavrova-Anderson J."/>
            <person name="Brown R."/>
            <person name="Browne H."/>
            <person name="Corton N."/>
            <person name="Hauser H."/>
            <person name="Gamble J."/>
            <person name="Gilderthorp R."/>
            <person name="Marcello L."/>
            <person name="McQuillan J."/>
            <person name="Otto T.D."/>
            <person name="Quail M.A."/>
            <person name="Sanders M.J."/>
            <person name="van Tonder A."/>
            <person name="Ginger M.L."/>
            <person name="Field M.C."/>
            <person name="Barry J.D."/>
            <person name="Hertz-Fowler C."/>
            <person name="Berriman M."/>
        </authorList>
    </citation>
    <scope>NUCLEOTIDE SEQUENCE</scope>
    <source>
        <strain evidence="16">IL3000</strain>
    </source>
</reference>
<feature type="compositionally biased region" description="Polar residues" evidence="12">
    <location>
        <begin position="439"/>
        <end position="481"/>
    </location>
</feature>
<evidence type="ECO:0000259" key="15">
    <source>
        <dbReference type="PROSITE" id="PS51847"/>
    </source>
</evidence>
<evidence type="ECO:0000259" key="14">
    <source>
        <dbReference type="PROSITE" id="PS50004"/>
    </source>
</evidence>
<evidence type="ECO:0000256" key="8">
    <source>
        <dbReference type="ARBA" id="ARBA00022989"/>
    </source>
</evidence>
<dbReference type="GO" id="GO:0006869">
    <property type="term" value="P:lipid transport"/>
    <property type="evidence" value="ECO:0007669"/>
    <property type="project" value="UniProtKB-KW"/>
</dbReference>
<keyword evidence="3" id="KW-0813">Transport</keyword>
<dbReference type="GO" id="GO:0008289">
    <property type="term" value="F:lipid binding"/>
    <property type="evidence" value="ECO:0007669"/>
    <property type="project" value="UniProtKB-KW"/>
</dbReference>
<keyword evidence="8 13" id="KW-1133">Transmembrane helix</keyword>
<dbReference type="InterPro" id="IPR035892">
    <property type="entry name" value="C2_domain_sf"/>
</dbReference>
<dbReference type="CDD" id="cd00030">
    <property type="entry name" value="C2"/>
    <property type="match status" value="2"/>
</dbReference>
<dbReference type="GO" id="GO:0005783">
    <property type="term" value="C:endoplasmic reticulum"/>
    <property type="evidence" value="ECO:0007669"/>
    <property type="project" value="TreeGrafter"/>
</dbReference>
<comment type="subcellular location">
    <subcellularLocation>
        <location evidence="1">Membrane</location>
        <topology evidence="1">Single-pass membrane protein</topology>
    </subcellularLocation>
</comment>
<dbReference type="PANTHER" id="PTHR10774">
    <property type="entry name" value="EXTENDED SYNAPTOTAGMIN-RELATED"/>
    <property type="match status" value="1"/>
</dbReference>
<protein>
    <submittedName>
        <fullName evidence="16">Uncharacterized protein TCIL3000_10_11920</fullName>
    </submittedName>
</protein>
<name>G0UYE4_TRYCI</name>
<dbReference type="GO" id="GO:0046872">
    <property type="term" value="F:metal ion binding"/>
    <property type="evidence" value="ECO:0007669"/>
    <property type="project" value="UniProtKB-KW"/>
</dbReference>
<evidence type="ECO:0000256" key="12">
    <source>
        <dbReference type="SAM" id="MobiDB-lite"/>
    </source>
</evidence>
<dbReference type="Pfam" id="PF00168">
    <property type="entry name" value="C2"/>
    <property type="match status" value="2"/>
</dbReference>
<keyword evidence="6" id="KW-0677">Repeat</keyword>
<dbReference type="InterPro" id="IPR031468">
    <property type="entry name" value="SMP_LBD"/>
</dbReference>
<feature type="domain" description="C2" evidence="14">
    <location>
        <begin position="465"/>
        <end position="582"/>
    </location>
</feature>
<comment type="similarity">
    <text evidence="2">Belongs to the synaptotagmin family.</text>
</comment>
<evidence type="ECO:0000256" key="7">
    <source>
        <dbReference type="ARBA" id="ARBA00022837"/>
    </source>
</evidence>
<keyword evidence="4 13" id="KW-0812">Transmembrane</keyword>
<dbReference type="PROSITE" id="PS50004">
    <property type="entry name" value="C2"/>
    <property type="match status" value="1"/>
</dbReference>
<dbReference type="PROSITE" id="PS51847">
    <property type="entry name" value="SMP"/>
    <property type="match status" value="1"/>
</dbReference>
<dbReference type="SUPFAM" id="SSF49562">
    <property type="entry name" value="C2 domain (Calcium/lipid-binding domain, CaLB)"/>
    <property type="match status" value="2"/>
</dbReference>
<evidence type="ECO:0000256" key="4">
    <source>
        <dbReference type="ARBA" id="ARBA00022692"/>
    </source>
</evidence>
<dbReference type="GO" id="GO:0016020">
    <property type="term" value="C:membrane"/>
    <property type="evidence" value="ECO:0007669"/>
    <property type="project" value="UniProtKB-SubCell"/>
</dbReference>
<evidence type="ECO:0000256" key="13">
    <source>
        <dbReference type="SAM" id="Phobius"/>
    </source>
</evidence>
<feature type="transmembrane region" description="Helical" evidence="13">
    <location>
        <begin position="29"/>
        <end position="55"/>
    </location>
</feature>
<accession>G0UYE4</accession>
<keyword evidence="5" id="KW-0479">Metal-binding</keyword>
<proteinExistence type="inferred from homology"/>
<dbReference type="InterPro" id="IPR000008">
    <property type="entry name" value="C2_dom"/>
</dbReference>
<evidence type="ECO:0000256" key="2">
    <source>
        <dbReference type="ARBA" id="ARBA00006996"/>
    </source>
</evidence>
<gene>
    <name evidence="16" type="ORF">TCIL3000_10_11920</name>
</gene>
<evidence type="ECO:0000256" key="10">
    <source>
        <dbReference type="ARBA" id="ARBA00023121"/>
    </source>
</evidence>
<evidence type="ECO:0000256" key="6">
    <source>
        <dbReference type="ARBA" id="ARBA00022737"/>
    </source>
</evidence>
<dbReference type="CDD" id="cd21677">
    <property type="entry name" value="SMP_SYT"/>
    <property type="match status" value="1"/>
</dbReference>
<evidence type="ECO:0000313" key="16">
    <source>
        <dbReference type="EMBL" id="CCC94411.1"/>
    </source>
</evidence>
<dbReference type="Gene3D" id="2.60.40.150">
    <property type="entry name" value="C2 domain"/>
    <property type="match status" value="2"/>
</dbReference>
<evidence type="ECO:0000256" key="3">
    <source>
        <dbReference type="ARBA" id="ARBA00022448"/>
    </source>
</evidence>
<evidence type="ECO:0000256" key="9">
    <source>
        <dbReference type="ARBA" id="ARBA00023055"/>
    </source>
</evidence>
<dbReference type="AlphaFoldDB" id="G0UYE4"/>
<keyword evidence="10" id="KW-0446">Lipid-binding</keyword>
<organism evidence="16">
    <name type="scientific">Trypanosoma congolense (strain IL3000)</name>
    <dbReference type="NCBI Taxonomy" id="1068625"/>
    <lineage>
        <taxon>Eukaryota</taxon>
        <taxon>Discoba</taxon>
        <taxon>Euglenozoa</taxon>
        <taxon>Kinetoplastea</taxon>
        <taxon>Metakinetoplastina</taxon>
        <taxon>Trypanosomatida</taxon>
        <taxon>Trypanosomatidae</taxon>
        <taxon>Trypanosoma</taxon>
        <taxon>Nannomonas</taxon>
    </lineage>
</organism>
<dbReference type="Pfam" id="PF17047">
    <property type="entry name" value="SMP_LBD"/>
    <property type="match status" value="1"/>
</dbReference>
<feature type="region of interest" description="Disordered" evidence="12">
    <location>
        <begin position="424"/>
        <end position="481"/>
    </location>
</feature>
<feature type="transmembrane region" description="Helical" evidence="13">
    <location>
        <begin position="208"/>
        <end position="231"/>
    </location>
</feature>
<dbReference type="VEuPathDB" id="TriTrypDB:TcIL3000_10_11920"/>
<dbReference type="InterPro" id="IPR039010">
    <property type="entry name" value="Synaptotagmin_SMP"/>
</dbReference>
<dbReference type="EMBL" id="HE575323">
    <property type="protein sequence ID" value="CCC94411.1"/>
    <property type="molecule type" value="Genomic_DNA"/>
</dbReference>
<evidence type="ECO:0000256" key="1">
    <source>
        <dbReference type="ARBA" id="ARBA00004167"/>
    </source>
</evidence>
<feature type="domain" description="SMP-LTD" evidence="15">
    <location>
        <begin position="96"/>
        <end position="277"/>
    </location>
</feature>
<sequence>METMNGVLNYVCEYPISSYAVLGLVSAWLIFRIVLSLGLVLLIEITVVTGALLYVTRKEEKRTAFNILHAHRLMKDSAFLKKILEKDLPEWVTNPSASNVQWLNALIAEMWEPISQASAKTSRACLEPLIENYKPSFIYDIKIKQCSMGSQPFVITGIQHHPSRDDQSILDVTVSWDSDMDILLHLSIPWPDMYVHVRRLQLSVQMRVVLSPYASVWPCFGSMSVSIMKLWLLDFDVVAGGVALDAVPAVGTFLDSFIRKTLVGMMQYPKRMIFPVVEGHITHTSLADVALGTLRIHLLRADGWYPRYASDRAKTPYYVKLIMSSEDPTGKPRKSNIYNGLDAKFTDLFSFVLYDKQRTLHFWMYFDVPGYDVLIGECTVPVKALLAAKNSEYTCLMSKTSGSRTTVRAKLIIMAEFLPYSTGREDKASCPPQQAPPRNVSQSYTDNLSMNSENLEPPSTRSTAQSFDITEQQSPRNANGSGTLFVTVHRCNGLKNKETFGVSDPYVVLHLRKQVRKSPYVSSTLDPEFNFSAALEVYDMAIDVLNISIIDKNSFTKDCKMGSLNIMLSRVASAPGDILREEMNLDPQGKISLELKLLRH</sequence>
<keyword evidence="9" id="KW-0445">Lipid transport</keyword>
<dbReference type="SMART" id="SM00239">
    <property type="entry name" value="C2"/>
    <property type="match status" value="2"/>
</dbReference>
<evidence type="ECO:0000256" key="5">
    <source>
        <dbReference type="ARBA" id="ARBA00022723"/>
    </source>
</evidence>
<dbReference type="InterPro" id="IPR045050">
    <property type="entry name" value="Synaptotagmin_plant"/>
</dbReference>
<evidence type="ECO:0000256" key="11">
    <source>
        <dbReference type="ARBA" id="ARBA00023136"/>
    </source>
</evidence>